<dbReference type="HOGENOM" id="CLU_004236_0_0_1"/>
<feature type="compositionally biased region" description="Gly residues" evidence="1">
    <location>
        <begin position="422"/>
        <end position="438"/>
    </location>
</feature>
<keyword evidence="3" id="KW-1185">Reference proteome</keyword>
<dbReference type="Proteomes" id="UP000054166">
    <property type="component" value="Unassembled WGS sequence"/>
</dbReference>
<accession>A0A0C3BJ49</accession>
<evidence type="ECO:0000313" key="2">
    <source>
        <dbReference type="EMBL" id="KIM77402.1"/>
    </source>
</evidence>
<dbReference type="InParanoid" id="A0A0C3BJ49"/>
<feature type="region of interest" description="Disordered" evidence="1">
    <location>
        <begin position="263"/>
        <end position="322"/>
    </location>
</feature>
<name>A0A0C3BJ49_PILCF</name>
<sequence>MSLRTLPYPENDLAGACPKSTTKSILFSWNPPLEPITLTSKKPSTSSRQPTFFDQYLVGSSACKCLPSLVQDLAANVDRALLAASETPPPIDDFFTAKDRERALRNVDKTVTDEKGVANFYDKITATFCTPLASTLALHSKASISDWSSLLVWTHGNHGDRDTSYVIRDSSSPFATWEIKSLFASPLEVMLAVPKLGNFFWTLCTYPKFSTDPKHVKELRKIEGTKVGADALAPPWNVNNAPLDTPVEPSRGTFWNAAATGQTMHHASTLMPPPLTIPSTPASAAKNRGTEKEKAQEERAARIQKRNRDDDDENYKDPHDLTAESLVQQVKRNIMSIEYVYAHRGLQTLYVSDLIKPSTCEEDMIDRTKQRSHSSQSKLSEGDDGNDPAGGDNDKDDQDDDPGPGSGHKGDQGRGKGRRGGSGRGNPGGSRGQFQGGAGRKDPSVDELDTFEKTMQVASKRDMLLLYLQYDSPIINTYTPNDCLSIDLTSEIGRCSSPWHTKLMNMDGSVRTVPLNVVVKLVLNSRQPGPNMEAIAICGFFDDTEGGLCALVMLHAGEPLQR</sequence>
<proteinExistence type="predicted"/>
<reference evidence="3" key="2">
    <citation type="submission" date="2015-01" db="EMBL/GenBank/DDBJ databases">
        <title>Evolutionary Origins and Diversification of the Mycorrhizal Mutualists.</title>
        <authorList>
            <consortium name="DOE Joint Genome Institute"/>
            <consortium name="Mycorrhizal Genomics Consortium"/>
            <person name="Kohler A."/>
            <person name="Kuo A."/>
            <person name="Nagy L.G."/>
            <person name="Floudas D."/>
            <person name="Copeland A."/>
            <person name="Barry K.W."/>
            <person name="Cichocki N."/>
            <person name="Veneault-Fourrey C."/>
            <person name="LaButti K."/>
            <person name="Lindquist E.A."/>
            <person name="Lipzen A."/>
            <person name="Lundell T."/>
            <person name="Morin E."/>
            <person name="Murat C."/>
            <person name="Riley R."/>
            <person name="Ohm R."/>
            <person name="Sun H."/>
            <person name="Tunlid A."/>
            <person name="Henrissat B."/>
            <person name="Grigoriev I.V."/>
            <person name="Hibbett D.S."/>
            <person name="Martin F."/>
        </authorList>
    </citation>
    <scope>NUCLEOTIDE SEQUENCE [LARGE SCALE GENOMIC DNA]</scope>
    <source>
        <strain evidence="3">F 1598</strain>
    </source>
</reference>
<feature type="region of interest" description="Disordered" evidence="1">
    <location>
        <begin position="364"/>
        <end position="446"/>
    </location>
</feature>
<dbReference type="AlphaFoldDB" id="A0A0C3BJ49"/>
<evidence type="ECO:0000256" key="1">
    <source>
        <dbReference type="SAM" id="MobiDB-lite"/>
    </source>
</evidence>
<gene>
    <name evidence="2" type="ORF">PILCRDRAFT_12041</name>
</gene>
<organism evidence="2 3">
    <name type="scientific">Piloderma croceum (strain F 1598)</name>
    <dbReference type="NCBI Taxonomy" id="765440"/>
    <lineage>
        <taxon>Eukaryota</taxon>
        <taxon>Fungi</taxon>
        <taxon>Dikarya</taxon>
        <taxon>Basidiomycota</taxon>
        <taxon>Agaricomycotina</taxon>
        <taxon>Agaricomycetes</taxon>
        <taxon>Agaricomycetidae</taxon>
        <taxon>Atheliales</taxon>
        <taxon>Atheliaceae</taxon>
        <taxon>Piloderma</taxon>
    </lineage>
</organism>
<feature type="compositionally biased region" description="Basic and acidic residues" evidence="1">
    <location>
        <begin position="288"/>
        <end position="322"/>
    </location>
</feature>
<dbReference type="EMBL" id="KN833025">
    <property type="protein sequence ID" value="KIM77402.1"/>
    <property type="molecule type" value="Genomic_DNA"/>
</dbReference>
<evidence type="ECO:0000313" key="3">
    <source>
        <dbReference type="Proteomes" id="UP000054166"/>
    </source>
</evidence>
<dbReference type="OrthoDB" id="2521594at2759"/>
<reference evidence="2 3" key="1">
    <citation type="submission" date="2014-04" db="EMBL/GenBank/DDBJ databases">
        <authorList>
            <consortium name="DOE Joint Genome Institute"/>
            <person name="Kuo A."/>
            <person name="Tarkka M."/>
            <person name="Buscot F."/>
            <person name="Kohler A."/>
            <person name="Nagy L.G."/>
            <person name="Floudas D."/>
            <person name="Copeland A."/>
            <person name="Barry K.W."/>
            <person name="Cichocki N."/>
            <person name="Veneault-Fourrey C."/>
            <person name="LaButti K."/>
            <person name="Lindquist E.A."/>
            <person name="Lipzen A."/>
            <person name="Lundell T."/>
            <person name="Morin E."/>
            <person name="Murat C."/>
            <person name="Sun H."/>
            <person name="Tunlid A."/>
            <person name="Henrissat B."/>
            <person name="Grigoriev I.V."/>
            <person name="Hibbett D.S."/>
            <person name="Martin F."/>
            <person name="Nordberg H.P."/>
            <person name="Cantor M.N."/>
            <person name="Hua S.X."/>
        </authorList>
    </citation>
    <scope>NUCLEOTIDE SEQUENCE [LARGE SCALE GENOMIC DNA]</scope>
    <source>
        <strain evidence="2 3">F 1598</strain>
    </source>
</reference>
<protein>
    <submittedName>
        <fullName evidence="2">Uncharacterized protein</fullName>
    </submittedName>
</protein>